<dbReference type="AlphaFoldDB" id="Q5C4K6"/>
<feature type="compositionally biased region" description="Polar residues" evidence="1">
    <location>
        <begin position="78"/>
        <end position="90"/>
    </location>
</feature>
<organism evidence="2">
    <name type="scientific">Schistosoma japonicum</name>
    <name type="common">Blood fluke</name>
    <dbReference type="NCBI Taxonomy" id="6182"/>
    <lineage>
        <taxon>Eukaryota</taxon>
        <taxon>Metazoa</taxon>
        <taxon>Spiralia</taxon>
        <taxon>Lophotrochozoa</taxon>
        <taxon>Platyhelminthes</taxon>
        <taxon>Trematoda</taxon>
        <taxon>Digenea</taxon>
        <taxon>Strigeidida</taxon>
        <taxon>Schistosomatoidea</taxon>
        <taxon>Schistosomatidae</taxon>
        <taxon>Schistosoma</taxon>
    </lineage>
</organism>
<feature type="region of interest" description="Disordered" evidence="1">
    <location>
        <begin position="35"/>
        <end position="90"/>
    </location>
</feature>
<sequence>PAPQKPGGSEKYDTGKLPSNSLGMLAYGSILNWNAQEEGEESESRLPTNSRSNNPDSSTKPIRMTMNQGMSKKKNSTEKSQSTLPLDRNSNIGSGFIPGWPLYAWTPISSPTKEHSYEKPVDNNNFPQHELNYDGSGLHDSKYSISQSNEYIYPHIFPFVNMNSPRINLPIINTNEKFLQNYSLLNSSI</sequence>
<evidence type="ECO:0000256" key="1">
    <source>
        <dbReference type="SAM" id="MobiDB-lite"/>
    </source>
</evidence>
<evidence type="ECO:0000313" key="2">
    <source>
        <dbReference type="EMBL" id="AAX25418.2"/>
    </source>
</evidence>
<feature type="compositionally biased region" description="Polar residues" evidence="1">
    <location>
        <begin position="45"/>
        <end position="70"/>
    </location>
</feature>
<protein>
    <submittedName>
        <fullName evidence="2">SJCHGC03925 protein</fullName>
    </submittedName>
</protein>
<proteinExistence type="evidence at transcript level"/>
<reference evidence="2" key="1">
    <citation type="journal article" date="2006" name="PLoS Pathog.">
        <title>New perspectives on host-parasite interplay by comparative transcriptomic and proteomic analyses of Schistosoma japonicum.</title>
        <authorList>
            <person name="Liu F."/>
            <person name="Lu J."/>
            <person name="Hu W."/>
            <person name="Wang S.Y."/>
            <person name="Cui S.J."/>
            <person name="Chi M."/>
            <person name="Yan Q."/>
            <person name="Wang X.R."/>
            <person name="Song H.D."/>
            <person name="Xu X.N."/>
            <person name="Wang J.J."/>
            <person name="Zhang X.L."/>
            <person name="Zhang X."/>
            <person name="Wang Z.Q."/>
            <person name="Xue C.L."/>
            <person name="Brindley P.J."/>
            <person name="McManus D.P."/>
            <person name="Yang P.Y."/>
            <person name="Feng Z."/>
            <person name="Chen Z."/>
            <person name="Han Z.G."/>
        </authorList>
    </citation>
    <scope>NUCLEOTIDE SEQUENCE</scope>
</reference>
<name>Q5C4K6_SCHJA</name>
<dbReference type="EMBL" id="AY809529">
    <property type="protein sequence ID" value="AAX25418.2"/>
    <property type="molecule type" value="mRNA"/>
</dbReference>
<accession>Q5C4K6</accession>
<feature type="non-terminal residue" evidence="2">
    <location>
        <position position="1"/>
    </location>
</feature>